<keyword evidence="1" id="KW-0472">Membrane</keyword>
<dbReference type="OMA" id="TRWEHGH"/>
<dbReference type="PANTHER" id="PTHR48090:SF6">
    <property type="entry name" value="SLR5056 PROTEIN"/>
    <property type="match status" value="1"/>
</dbReference>
<organism evidence="3">
    <name type="scientific">Sinorhizobium medicae</name>
    <dbReference type="NCBI Taxonomy" id="110321"/>
    <lineage>
        <taxon>Bacteria</taxon>
        <taxon>Pseudomonadati</taxon>
        <taxon>Pseudomonadota</taxon>
        <taxon>Alphaproteobacteria</taxon>
        <taxon>Hyphomicrobiales</taxon>
        <taxon>Rhizobiaceae</taxon>
        <taxon>Sinorhizobium/Ensifer group</taxon>
        <taxon>Sinorhizobium</taxon>
    </lineage>
</organism>
<dbReference type="Gene3D" id="3.90.550.10">
    <property type="entry name" value="Spore Coat Polysaccharide Biosynthesis Protein SpsA, Chain A"/>
    <property type="match status" value="1"/>
</dbReference>
<feature type="transmembrane region" description="Helical" evidence="1">
    <location>
        <begin position="333"/>
        <end position="354"/>
    </location>
</feature>
<proteinExistence type="predicted"/>
<keyword evidence="1" id="KW-1133">Transmembrane helix</keyword>
<feature type="transmembrane region" description="Helical" evidence="1">
    <location>
        <begin position="303"/>
        <end position="326"/>
    </location>
</feature>
<gene>
    <name evidence="2" type="ORF">BMJ33_29010</name>
    <name evidence="3" type="ORF">EMEDMD4_580002</name>
</gene>
<evidence type="ECO:0000313" key="4">
    <source>
        <dbReference type="Proteomes" id="UP001190825"/>
    </source>
</evidence>
<keyword evidence="1" id="KW-0812">Transmembrane</keyword>
<dbReference type="RefSeq" id="WP_012061719.1">
    <property type="nucleotide sequence ID" value="NZ_ATYC01000008.1"/>
</dbReference>
<dbReference type="AlphaFoldDB" id="A0A508X3G6"/>
<dbReference type="GO" id="GO:0016740">
    <property type="term" value="F:transferase activity"/>
    <property type="evidence" value="ECO:0007669"/>
    <property type="project" value="UniProtKB-KW"/>
</dbReference>
<dbReference type="Proteomes" id="UP000507954">
    <property type="component" value="Unassembled WGS sequence"/>
</dbReference>
<dbReference type="EMBL" id="NBUC01000147">
    <property type="protein sequence ID" value="PLT96005.1"/>
    <property type="molecule type" value="Genomic_DNA"/>
</dbReference>
<dbReference type="InterPro" id="IPR029044">
    <property type="entry name" value="Nucleotide-diphossugar_trans"/>
</dbReference>
<evidence type="ECO:0000313" key="2">
    <source>
        <dbReference type="EMBL" id="PLT96005.1"/>
    </source>
</evidence>
<reference evidence="3" key="3">
    <citation type="submission" date="2019-06" db="EMBL/GenBank/DDBJ databases">
        <authorList>
            <person name="Le Quere A."/>
            <person name="Colella S."/>
        </authorList>
    </citation>
    <scope>NUCLEOTIDE SEQUENCE</scope>
    <source>
        <strain evidence="3">EmedicaeMD41</strain>
    </source>
</reference>
<keyword evidence="3" id="KW-0808">Transferase</keyword>
<evidence type="ECO:0000313" key="3">
    <source>
        <dbReference type="EMBL" id="VTZ64368.1"/>
    </source>
</evidence>
<dbReference type="Pfam" id="PF13641">
    <property type="entry name" value="Glyco_tranf_2_3"/>
    <property type="match status" value="1"/>
</dbReference>
<dbReference type="Proteomes" id="UP001190825">
    <property type="component" value="Unassembled WGS sequence"/>
</dbReference>
<evidence type="ECO:0000256" key="1">
    <source>
        <dbReference type="SAM" id="Phobius"/>
    </source>
</evidence>
<dbReference type="InterPro" id="IPR050256">
    <property type="entry name" value="Glycosyltransferase_2"/>
</dbReference>
<dbReference type="SUPFAM" id="SSF53448">
    <property type="entry name" value="Nucleotide-diphospho-sugar transferases"/>
    <property type="match status" value="1"/>
</dbReference>
<reference evidence="2" key="1">
    <citation type="submission" date="2017-04" db="EMBL/GenBank/DDBJ databases">
        <authorList>
            <person name="Porter S."/>
            <person name="Friesen M.L."/>
            <person name="Faber-Hammond J."/>
        </authorList>
    </citation>
    <scope>NUCLEOTIDE SEQUENCE</scope>
    <source>
        <strain evidence="2">Str16</strain>
    </source>
</reference>
<protein>
    <submittedName>
        <fullName evidence="2 3">Glycosyl transferase</fullName>
    </submittedName>
</protein>
<name>A0A508X3G6_9HYPH</name>
<dbReference type="CDD" id="cd06438">
    <property type="entry name" value="EpsO_like"/>
    <property type="match status" value="1"/>
</dbReference>
<keyword evidence="4" id="KW-1185">Reference proteome</keyword>
<sequence>MLETFLCYAIFGLSAVLSVPSGIYAVECSIGSLPLQRRRVAEFGLKANAAVTAVLVPAHNEESGIADTLANIGAQLCDQDRLIVVADNCSDRTAALAQEAGAEVIERFDVDRRGKGYALDAGIRHLEKMPPEIVVLMDADCRLGEKALERLRASVLASGMPGQSRNLMTAPDGAAPNLLVAEFAFLVKNYVRPLGLVRMNLPCHATGTGLAIPWHALRGADVAHAHRVEDMKLGLDLASAGYAPRFCEEALVTSQFPCSGEGANAQRRRWEGGHLEMIRSELRSLVNPLVLRNPARLALALDLMVPPLTLLVLLLASVMLLSVMLAASGLSSWPLVIATVNLALVFVATLGAWYVHGRKALPAATISRIPLYVLWKLRLYPRALLGANEGWVRTDRDKDVSGESRT</sequence>
<dbReference type="EMBL" id="CABFNB010000126">
    <property type="protein sequence ID" value="VTZ64368.1"/>
    <property type="molecule type" value="Genomic_DNA"/>
</dbReference>
<reference evidence="2 4" key="2">
    <citation type="journal article" date="2018" name="FEMS Microbiol. Ecol.">
        <title>Co-invading symbiotic mutualists of Medicago polymorpha retain high ancestral diversity and contain diverse accessory genomes.</title>
        <authorList>
            <person name="Porter S.S."/>
            <person name="Faber-Hammond J.J."/>
            <person name="Friesen M.L."/>
        </authorList>
    </citation>
    <scope>NUCLEOTIDE SEQUENCE [LARGE SCALE GENOMIC DNA]</scope>
    <source>
        <strain evidence="2 4">Str16</strain>
    </source>
</reference>
<dbReference type="PANTHER" id="PTHR48090">
    <property type="entry name" value="UNDECAPRENYL-PHOSPHATE 4-DEOXY-4-FORMAMIDO-L-ARABINOSE TRANSFERASE-RELATED"/>
    <property type="match status" value="1"/>
</dbReference>
<accession>A0A508X3G6</accession>